<feature type="non-terminal residue" evidence="2">
    <location>
        <position position="82"/>
    </location>
</feature>
<protein>
    <recommendedName>
        <fullName evidence="1">Protein kinase domain-containing protein</fullName>
    </recommendedName>
</protein>
<dbReference type="PROSITE" id="PS00108">
    <property type="entry name" value="PROTEIN_KINASE_ST"/>
    <property type="match status" value="1"/>
</dbReference>
<dbReference type="GO" id="GO:0004672">
    <property type="term" value="F:protein kinase activity"/>
    <property type="evidence" value="ECO:0007669"/>
    <property type="project" value="InterPro"/>
</dbReference>
<accession>A0AAD4EBJ1</accession>
<feature type="domain" description="Protein kinase" evidence="1">
    <location>
        <begin position="1"/>
        <end position="82"/>
    </location>
</feature>
<name>A0AAD4EBJ1_9AGAM</name>
<dbReference type="EMBL" id="JABBWK010000015">
    <property type="protein sequence ID" value="KAG1902926.1"/>
    <property type="molecule type" value="Genomic_DNA"/>
</dbReference>
<dbReference type="InterPro" id="IPR011009">
    <property type="entry name" value="Kinase-like_dom_sf"/>
</dbReference>
<comment type="caution">
    <text evidence="2">The sequence shown here is derived from an EMBL/GenBank/DDBJ whole genome shotgun (WGS) entry which is preliminary data.</text>
</comment>
<dbReference type="PROSITE" id="PS50011">
    <property type="entry name" value="PROTEIN_KINASE_DOM"/>
    <property type="match status" value="1"/>
</dbReference>
<dbReference type="AlphaFoldDB" id="A0AAD4EBJ1"/>
<keyword evidence="3" id="KW-1185">Reference proteome</keyword>
<organism evidence="2 3">
    <name type="scientific">Suillus fuscotomentosus</name>
    <dbReference type="NCBI Taxonomy" id="1912939"/>
    <lineage>
        <taxon>Eukaryota</taxon>
        <taxon>Fungi</taxon>
        <taxon>Dikarya</taxon>
        <taxon>Basidiomycota</taxon>
        <taxon>Agaricomycotina</taxon>
        <taxon>Agaricomycetes</taxon>
        <taxon>Agaricomycetidae</taxon>
        <taxon>Boletales</taxon>
        <taxon>Suillineae</taxon>
        <taxon>Suillaceae</taxon>
        <taxon>Suillus</taxon>
    </lineage>
</organism>
<dbReference type="GO" id="GO:0005524">
    <property type="term" value="F:ATP binding"/>
    <property type="evidence" value="ECO:0007669"/>
    <property type="project" value="InterPro"/>
</dbReference>
<dbReference type="Gene3D" id="1.10.510.10">
    <property type="entry name" value="Transferase(Phosphotransferase) domain 1"/>
    <property type="match status" value="1"/>
</dbReference>
<sequence>PKSFAYGRLKYFEYLAVQLLGMNVDEVRASCPLSAVVSTLVVADQMISAPEHIQKNKLVHCDLKTGNIFIHPTDSRHLYLVD</sequence>
<evidence type="ECO:0000313" key="2">
    <source>
        <dbReference type="EMBL" id="KAG1902926.1"/>
    </source>
</evidence>
<dbReference type="RefSeq" id="XP_041228501.1">
    <property type="nucleotide sequence ID" value="XM_041374811.1"/>
</dbReference>
<gene>
    <name evidence="2" type="ORF">F5891DRAFT_948491</name>
</gene>
<dbReference type="GeneID" id="64669109"/>
<evidence type="ECO:0000259" key="1">
    <source>
        <dbReference type="PROSITE" id="PS50011"/>
    </source>
</evidence>
<dbReference type="InterPro" id="IPR008271">
    <property type="entry name" value="Ser/Thr_kinase_AS"/>
</dbReference>
<reference evidence="2" key="1">
    <citation type="journal article" date="2020" name="New Phytol.">
        <title>Comparative genomics reveals dynamic genome evolution in host specialist ectomycorrhizal fungi.</title>
        <authorList>
            <person name="Lofgren L.A."/>
            <person name="Nguyen N.H."/>
            <person name="Vilgalys R."/>
            <person name="Ruytinx J."/>
            <person name="Liao H.L."/>
            <person name="Branco S."/>
            <person name="Kuo A."/>
            <person name="LaButti K."/>
            <person name="Lipzen A."/>
            <person name="Andreopoulos W."/>
            <person name="Pangilinan J."/>
            <person name="Riley R."/>
            <person name="Hundley H."/>
            <person name="Na H."/>
            <person name="Barry K."/>
            <person name="Grigoriev I.V."/>
            <person name="Stajich J.E."/>
            <person name="Kennedy P.G."/>
        </authorList>
    </citation>
    <scope>NUCLEOTIDE SEQUENCE</scope>
    <source>
        <strain evidence="2">FC203</strain>
    </source>
</reference>
<dbReference type="SUPFAM" id="SSF56112">
    <property type="entry name" value="Protein kinase-like (PK-like)"/>
    <property type="match status" value="1"/>
</dbReference>
<dbReference type="Proteomes" id="UP001195769">
    <property type="component" value="Unassembled WGS sequence"/>
</dbReference>
<proteinExistence type="predicted"/>
<evidence type="ECO:0000313" key="3">
    <source>
        <dbReference type="Proteomes" id="UP001195769"/>
    </source>
</evidence>
<dbReference type="InterPro" id="IPR000719">
    <property type="entry name" value="Prot_kinase_dom"/>
</dbReference>